<evidence type="ECO:0000313" key="2">
    <source>
        <dbReference type="EMBL" id="AJK67727.1"/>
    </source>
</evidence>
<dbReference type="KEGG" id="cmq:B840_00435"/>
<feature type="domain" description="Orc1-like AAA ATPase" evidence="1">
    <location>
        <begin position="19"/>
        <end position="162"/>
    </location>
</feature>
<dbReference type="EMBL" id="CP007790">
    <property type="protein sequence ID" value="AJK67727.1"/>
    <property type="molecule type" value="Genomic_DNA"/>
</dbReference>
<dbReference type="AlphaFoldDB" id="A0A0B6TCQ3"/>
<dbReference type="Proteomes" id="UP000031928">
    <property type="component" value="Chromosome"/>
</dbReference>
<accession>A0A0B6TCQ3</accession>
<dbReference type="RefSeq" id="WP_169745285.1">
    <property type="nucleotide sequence ID" value="NZ_CP007790.1"/>
</dbReference>
<dbReference type="Pfam" id="PF13191">
    <property type="entry name" value="AAA_16"/>
    <property type="match status" value="1"/>
</dbReference>
<name>A0A0B6TCQ3_9CORY</name>
<sequence>MNRKKNPFRASLGATPPVLVGRSEVIEDFALALDEGPGFHERVTLVTGTRGIGKTVLLNALEDTAEERSWWVISETATPGFVNRIRDTAYRRMVGHLRETRQKLSSFTLAGYALNWEDGETHHPDTTLRDVLTEFLYLQHQLDERLGQAPVGLLITIDELHYSVSDEVIDFGTVIQHLVRENADIAVAMAGIPAAVKPLLASKEAQNPVTFLRRANRVELGAVSDEDVETGLVKPVEAAGRSWDPQACGAAVAACGGYPFMIQLVGQWSFHYAQGDVIEADAAERGIAKAQRKLGQLVHEPALADLSDVDRTYLAAMARDDGPSRTAEIAERLSVSPQYANQYRRRLMEAEMILPVKTGYVDFELPYMRDYLREHIVNDAFSLVLGEDGQPRLPGL</sequence>
<dbReference type="InterPro" id="IPR027417">
    <property type="entry name" value="P-loop_NTPase"/>
</dbReference>
<dbReference type="SUPFAM" id="SSF52540">
    <property type="entry name" value="P-loop containing nucleoside triphosphate hydrolases"/>
    <property type="match status" value="1"/>
</dbReference>
<keyword evidence="3" id="KW-1185">Reference proteome</keyword>
<reference evidence="2 3" key="1">
    <citation type="submission" date="2014-05" db="EMBL/GenBank/DDBJ databases">
        <title>Complete genome sequence of Corynebacterium marinum DSM 44953.</title>
        <authorList>
            <person name="Schaffert L."/>
            <person name="Albersmeier A."/>
            <person name="Kalinowski J."/>
            <person name="Ruckert C."/>
        </authorList>
    </citation>
    <scope>NUCLEOTIDE SEQUENCE [LARGE SCALE GENOMIC DNA]</scope>
    <source>
        <strain evidence="2 3">DSM 44953</strain>
    </source>
</reference>
<evidence type="ECO:0000259" key="1">
    <source>
        <dbReference type="Pfam" id="PF13191"/>
    </source>
</evidence>
<dbReference type="Gene3D" id="3.40.50.300">
    <property type="entry name" value="P-loop containing nucleotide triphosphate hydrolases"/>
    <property type="match status" value="1"/>
</dbReference>
<dbReference type="InterPro" id="IPR041664">
    <property type="entry name" value="AAA_16"/>
</dbReference>
<dbReference type="HOGENOM" id="CLU_058580_1_0_11"/>
<evidence type="ECO:0000313" key="3">
    <source>
        <dbReference type="Proteomes" id="UP000031928"/>
    </source>
</evidence>
<organism evidence="2 3">
    <name type="scientific">Corynebacterium marinum DSM 44953</name>
    <dbReference type="NCBI Taxonomy" id="1224162"/>
    <lineage>
        <taxon>Bacteria</taxon>
        <taxon>Bacillati</taxon>
        <taxon>Actinomycetota</taxon>
        <taxon>Actinomycetes</taxon>
        <taxon>Mycobacteriales</taxon>
        <taxon>Corynebacteriaceae</taxon>
        <taxon>Corynebacterium</taxon>
    </lineage>
</organism>
<protein>
    <recommendedName>
        <fullName evidence="1">Orc1-like AAA ATPase domain-containing protein</fullName>
    </recommendedName>
</protein>
<gene>
    <name evidence="2" type="ORF">B840_00435</name>
</gene>
<proteinExistence type="predicted"/>